<dbReference type="PANTHER" id="PTHR24292:SF54">
    <property type="entry name" value="CYP9F3-RELATED"/>
    <property type="match status" value="1"/>
</dbReference>
<proteinExistence type="inferred from homology"/>
<sequence length="170" mass="20025">MLKLTKVILILAYLYLWHRCNYFASRNIPQPPVTSYFLGNLDELEKNGKHMDQLRQWDTEYGKLFGIMEGSHRVLVTSDANLLHEVLVKQFPIFQSRKIHASFVINQKKDPRLNLFLAEGKTWKRLRGLITRALTVKQIKQIDPIIKEASHELLDHVRENRNDHKMNIQP</sequence>
<dbReference type="Gene3D" id="1.10.630.10">
    <property type="entry name" value="Cytochrome P450"/>
    <property type="match status" value="1"/>
</dbReference>
<dbReference type="InterPro" id="IPR050476">
    <property type="entry name" value="Insect_CytP450_Detox"/>
</dbReference>
<dbReference type="GO" id="GO:0004497">
    <property type="term" value="F:monooxygenase activity"/>
    <property type="evidence" value="ECO:0007669"/>
    <property type="project" value="UniProtKB-KW"/>
</dbReference>
<keyword evidence="8" id="KW-0732">Signal</keyword>
<dbReference type="GO" id="GO:0016705">
    <property type="term" value="F:oxidoreductase activity, acting on paired donors, with incorporation or reduction of molecular oxygen"/>
    <property type="evidence" value="ECO:0007669"/>
    <property type="project" value="InterPro"/>
</dbReference>
<dbReference type="GO" id="GO:0005506">
    <property type="term" value="F:iron ion binding"/>
    <property type="evidence" value="ECO:0007669"/>
    <property type="project" value="InterPro"/>
</dbReference>
<comment type="similarity">
    <text evidence="2">Belongs to the cytochrome P450 family.</text>
</comment>
<evidence type="ECO:0000256" key="7">
    <source>
        <dbReference type="ARBA" id="ARBA00023033"/>
    </source>
</evidence>
<protein>
    <submittedName>
        <fullName evidence="10">Cytochrome P450</fullName>
    </submittedName>
</protein>
<keyword evidence="7" id="KW-0503">Monooxygenase</keyword>
<dbReference type="InterPro" id="IPR001128">
    <property type="entry name" value="Cyt_P450"/>
</dbReference>
<evidence type="ECO:0000256" key="3">
    <source>
        <dbReference type="ARBA" id="ARBA00022617"/>
    </source>
</evidence>
<keyword evidence="5" id="KW-0560">Oxidoreductase</keyword>
<dbReference type="PANTHER" id="PTHR24292">
    <property type="entry name" value="CYTOCHROME P450"/>
    <property type="match status" value="1"/>
</dbReference>
<dbReference type="GO" id="GO:0020037">
    <property type="term" value="F:heme binding"/>
    <property type="evidence" value="ECO:0007669"/>
    <property type="project" value="InterPro"/>
</dbReference>
<evidence type="ECO:0000313" key="10">
    <source>
        <dbReference type="WBParaSite" id="PSU_v2.g11546.t1"/>
    </source>
</evidence>
<keyword evidence="6" id="KW-0408">Iron</keyword>
<dbReference type="AlphaFoldDB" id="A0A914XYD4"/>
<dbReference type="WBParaSite" id="PSU_v2.g11546.t1">
    <property type="protein sequence ID" value="PSU_v2.g11546.t1"/>
    <property type="gene ID" value="PSU_v2.g11546"/>
</dbReference>
<evidence type="ECO:0000256" key="5">
    <source>
        <dbReference type="ARBA" id="ARBA00023002"/>
    </source>
</evidence>
<keyword evidence="9" id="KW-1185">Reference proteome</keyword>
<feature type="signal peptide" evidence="8">
    <location>
        <begin position="1"/>
        <end position="22"/>
    </location>
</feature>
<reference evidence="10" key="1">
    <citation type="submission" date="2022-11" db="UniProtKB">
        <authorList>
            <consortium name="WormBaseParasite"/>
        </authorList>
    </citation>
    <scope>IDENTIFICATION</scope>
</reference>
<dbReference type="SUPFAM" id="SSF48264">
    <property type="entry name" value="Cytochrome P450"/>
    <property type="match status" value="1"/>
</dbReference>
<accession>A0A914XYD4</accession>
<organism evidence="9 10">
    <name type="scientific">Panagrolaimus superbus</name>
    <dbReference type="NCBI Taxonomy" id="310955"/>
    <lineage>
        <taxon>Eukaryota</taxon>
        <taxon>Metazoa</taxon>
        <taxon>Ecdysozoa</taxon>
        <taxon>Nematoda</taxon>
        <taxon>Chromadorea</taxon>
        <taxon>Rhabditida</taxon>
        <taxon>Tylenchina</taxon>
        <taxon>Panagrolaimomorpha</taxon>
        <taxon>Panagrolaimoidea</taxon>
        <taxon>Panagrolaimidae</taxon>
        <taxon>Panagrolaimus</taxon>
    </lineage>
</organism>
<evidence type="ECO:0000256" key="2">
    <source>
        <dbReference type="ARBA" id="ARBA00010617"/>
    </source>
</evidence>
<dbReference type="Proteomes" id="UP000887577">
    <property type="component" value="Unplaced"/>
</dbReference>
<keyword evidence="3" id="KW-0349">Heme</keyword>
<name>A0A914XYD4_9BILA</name>
<keyword evidence="4" id="KW-0479">Metal-binding</keyword>
<feature type="chain" id="PRO_5036742130" evidence="8">
    <location>
        <begin position="23"/>
        <end position="170"/>
    </location>
</feature>
<evidence type="ECO:0000313" key="9">
    <source>
        <dbReference type="Proteomes" id="UP000887577"/>
    </source>
</evidence>
<evidence type="ECO:0000256" key="6">
    <source>
        <dbReference type="ARBA" id="ARBA00023004"/>
    </source>
</evidence>
<comment type="cofactor">
    <cofactor evidence="1">
        <name>heme</name>
        <dbReference type="ChEBI" id="CHEBI:30413"/>
    </cofactor>
</comment>
<evidence type="ECO:0000256" key="4">
    <source>
        <dbReference type="ARBA" id="ARBA00022723"/>
    </source>
</evidence>
<dbReference type="InterPro" id="IPR036396">
    <property type="entry name" value="Cyt_P450_sf"/>
</dbReference>
<evidence type="ECO:0000256" key="8">
    <source>
        <dbReference type="SAM" id="SignalP"/>
    </source>
</evidence>
<evidence type="ECO:0000256" key="1">
    <source>
        <dbReference type="ARBA" id="ARBA00001971"/>
    </source>
</evidence>
<dbReference type="Pfam" id="PF00067">
    <property type="entry name" value="p450"/>
    <property type="match status" value="1"/>
</dbReference>